<evidence type="ECO:0000313" key="2">
    <source>
        <dbReference type="EMBL" id="AOT61437.1"/>
    </source>
</evidence>
<evidence type="ECO:0000256" key="1">
    <source>
        <dbReference type="SAM" id="MobiDB-lite"/>
    </source>
</evidence>
<keyword evidence="2" id="KW-0560">Oxidoreductase</keyword>
<dbReference type="AlphaFoldDB" id="A0A1D8G7M0"/>
<keyword evidence="3" id="KW-1185">Reference proteome</keyword>
<evidence type="ECO:0000313" key="3">
    <source>
        <dbReference type="Proteomes" id="UP000095349"/>
    </source>
</evidence>
<accession>A0A1D8G7M0</accession>
<dbReference type="PATRIC" id="fig|285473.5.peg.4541"/>
<dbReference type="Proteomes" id="UP000095349">
    <property type="component" value="Chromosome"/>
</dbReference>
<reference evidence="2 3" key="1">
    <citation type="submission" date="2016-09" db="EMBL/GenBank/DDBJ databases">
        <title>Streptomyces rubrolavendulae MJM4426 Genome sequencing and assembly.</title>
        <authorList>
            <person name="Kim J.-G."/>
        </authorList>
    </citation>
    <scope>NUCLEOTIDE SEQUENCE [LARGE SCALE GENOMIC DNA]</scope>
    <source>
        <strain evidence="2 3">MJM4426</strain>
    </source>
</reference>
<dbReference type="GO" id="GO:0004497">
    <property type="term" value="F:monooxygenase activity"/>
    <property type="evidence" value="ECO:0007669"/>
    <property type="project" value="UniProtKB-KW"/>
</dbReference>
<dbReference type="RefSeq" id="WP_069978295.1">
    <property type="nucleotide sequence ID" value="NZ_CP017316.1"/>
</dbReference>
<dbReference type="SUPFAM" id="SSF54909">
    <property type="entry name" value="Dimeric alpha+beta barrel"/>
    <property type="match status" value="2"/>
</dbReference>
<dbReference type="GeneID" id="33065472"/>
<sequence length="246" mass="25749">MSTAPAPLPVVDRDDSGVTVLNRWVTAPPEEQRALADAVLAAWSRGEWPAGLLAVHTFVSTSGDTVFGWEQWTGDEALRAFGTAGGAGGVHAGGLGDAERAGRAGLDARIAAAAGGAQGPEPLLCRPHRSSVTGTRDVPTCIVITTFAFEEAAAARAWSDAVCHADATQPEPTPGGISRHFLIGLDGTQVLNYSEWLDEESHRTFLENPAQTPEWRKVEEFTGLTHGPGRRCRPHGGLTAPGGTAA</sequence>
<proteinExistence type="predicted"/>
<name>A0A1D8G7M0_9ACTN</name>
<protein>
    <submittedName>
        <fullName evidence="2">Antibiotic biosynthesis monooxygenase</fullName>
    </submittedName>
</protein>
<dbReference type="InterPro" id="IPR011008">
    <property type="entry name" value="Dimeric_a/b-barrel"/>
</dbReference>
<dbReference type="EMBL" id="CP017316">
    <property type="protein sequence ID" value="AOT61437.1"/>
    <property type="molecule type" value="Genomic_DNA"/>
</dbReference>
<dbReference type="KEGG" id="srn:A4G23_04324"/>
<organism evidence="2 3">
    <name type="scientific">Streptomyces rubrolavendulae</name>
    <dbReference type="NCBI Taxonomy" id="285473"/>
    <lineage>
        <taxon>Bacteria</taxon>
        <taxon>Bacillati</taxon>
        <taxon>Actinomycetota</taxon>
        <taxon>Actinomycetes</taxon>
        <taxon>Kitasatosporales</taxon>
        <taxon>Streptomycetaceae</taxon>
        <taxon>Streptomyces</taxon>
    </lineage>
</organism>
<keyword evidence="2" id="KW-0503">Monooxygenase</keyword>
<dbReference type="OrthoDB" id="1493813at2"/>
<dbReference type="Gene3D" id="3.30.70.100">
    <property type="match status" value="2"/>
</dbReference>
<feature type="region of interest" description="Disordered" evidence="1">
    <location>
        <begin position="225"/>
        <end position="246"/>
    </location>
</feature>
<gene>
    <name evidence="2" type="ORF">A4G23_04324</name>
</gene>